<dbReference type="Gene3D" id="1.10.260.40">
    <property type="entry name" value="lambda repressor-like DNA-binding domains"/>
    <property type="match status" value="1"/>
</dbReference>
<evidence type="ECO:0000313" key="2">
    <source>
        <dbReference type="EMBL" id="HIS82998.1"/>
    </source>
</evidence>
<reference evidence="2" key="2">
    <citation type="journal article" date="2021" name="PeerJ">
        <title>Extensive microbial diversity within the chicken gut microbiome revealed by metagenomics and culture.</title>
        <authorList>
            <person name="Gilroy R."/>
            <person name="Ravi A."/>
            <person name="Getino M."/>
            <person name="Pursley I."/>
            <person name="Horton D.L."/>
            <person name="Alikhan N.F."/>
            <person name="Baker D."/>
            <person name="Gharbi K."/>
            <person name="Hall N."/>
            <person name="Watson M."/>
            <person name="Adriaenssens E.M."/>
            <person name="Foster-Nyarko E."/>
            <person name="Jarju S."/>
            <person name="Secka A."/>
            <person name="Antonio M."/>
            <person name="Oren A."/>
            <person name="Chaudhuri R.R."/>
            <person name="La Ragione R."/>
            <person name="Hildebrand F."/>
            <person name="Pallen M.J."/>
        </authorList>
    </citation>
    <scope>NUCLEOTIDE SEQUENCE</scope>
    <source>
        <strain evidence="2">CHK152-2994</strain>
    </source>
</reference>
<dbReference type="CDD" id="cd00093">
    <property type="entry name" value="HTH_XRE"/>
    <property type="match status" value="1"/>
</dbReference>
<dbReference type="PROSITE" id="PS50943">
    <property type="entry name" value="HTH_CROC1"/>
    <property type="match status" value="1"/>
</dbReference>
<dbReference type="InterPro" id="IPR010982">
    <property type="entry name" value="Lambda_DNA-bd_dom_sf"/>
</dbReference>
<sequence length="229" mass="26763">MSKKTKNERLVNLRLSKGYSQSQLARELEKYVTETVLEGDTGKNTISQIEHGRNINLEMACAYCKIFDTTLDYIYGRTNFMKPSYESIKNDLGLDDLTIHNLEALKKYKDSADKNPDVYKYGYEATKRLAACNYLINNACDDFNINKLEDFIWEKSLLDNIFTYISSEYGIDEDKEIKFVETTSWHGEFEAKIQRRQLKQLVLVDIQEDLIKLRNEEFSKAKVIKDDEK</sequence>
<protein>
    <submittedName>
        <fullName evidence="2">Helix-turn-helix transcriptional regulator</fullName>
    </submittedName>
</protein>
<dbReference type="GO" id="GO:0003677">
    <property type="term" value="F:DNA binding"/>
    <property type="evidence" value="ECO:0007669"/>
    <property type="project" value="InterPro"/>
</dbReference>
<evidence type="ECO:0000313" key="3">
    <source>
        <dbReference type="Proteomes" id="UP000824139"/>
    </source>
</evidence>
<dbReference type="InterPro" id="IPR001387">
    <property type="entry name" value="Cro/C1-type_HTH"/>
</dbReference>
<gene>
    <name evidence="2" type="ORF">IAD41_05260</name>
</gene>
<comment type="caution">
    <text evidence="2">The sequence shown here is derived from an EMBL/GenBank/DDBJ whole genome shotgun (WGS) entry which is preliminary data.</text>
</comment>
<dbReference type="SMART" id="SM00530">
    <property type="entry name" value="HTH_XRE"/>
    <property type="match status" value="1"/>
</dbReference>
<dbReference type="EMBL" id="DVJO01000113">
    <property type="protein sequence ID" value="HIS82998.1"/>
    <property type="molecule type" value="Genomic_DNA"/>
</dbReference>
<dbReference type="SUPFAM" id="SSF47413">
    <property type="entry name" value="lambda repressor-like DNA-binding domains"/>
    <property type="match status" value="1"/>
</dbReference>
<dbReference type="Pfam" id="PF01381">
    <property type="entry name" value="HTH_3"/>
    <property type="match status" value="1"/>
</dbReference>
<accession>A0A9D1FW28</accession>
<dbReference type="Proteomes" id="UP000824139">
    <property type="component" value="Unassembled WGS sequence"/>
</dbReference>
<reference evidence="2" key="1">
    <citation type="submission" date="2020-10" db="EMBL/GenBank/DDBJ databases">
        <authorList>
            <person name="Gilroy R."/>
        </authorList>
    </citation>
    <scope>NUCLEOTIDE SEQUENCE</scope>
    <source>
        <strain evidence="2">CHK152-2994</strain>
    </source>
</reference>
<dbReference type="AlphaFoldDB" id="A0A9D1FW28"/>
<name>A0A9D1FW28_9BACT</name>
<feature type="domain" description="HTH cro/C1-type" evidence="1">
    <location>
        <begin position="10"/>
        <end position="74"/>
    </location>
</feature>
<organism evidence="2 3">
    <name type="scientific">Candidatus Scatenecus faecavium</name>
    <dbReference type="NCBI Taxonomy" id="2840915"/>
    <lineage>
        <taxon>Bacteria</taxon>
        <taxon>Candidatus Scatenecus</taxon>
    </lineage>
</organism>
<evidence type="ECO:0000259" key="1">
    <source>
        <dbReference type="PROSITE" id="PS50943"/>
    </source>
</evidence>
<proteinExistence type="predicted"/>